<dbReference type="CDD" id="cd00156">
    <property type="entry name" value="REC"/>
    <property type="match status" value="1"/>
</dbReference>
<dbReference type="SUPFAM" id="SSF52172">
    <property type="entry name" value="CheY-like"/>
    <property type="match status" value="1"/>
</dbReference>
<evidence type="ECO:0000313" key="4">
    <source>
        <dbReference type="Proteomes" id="UP000676246"/>
    </source>
</evidence>
<accession>A0A940YGL3</accession>
<dbReference type="InterPro" id="IPR011006">
    <property type="entry name" value="CheY-like_superfamily"/>
</dbReference>
<protein>
    <submittedName>
        <fullName evidence="3">Response regulator</fullName>
    </submittedName>
</protein>
<keyword evidence="4" id="KW-1185">Reference proteome</keyword>
<dbReference type="PROSITE" id="PS50110">
    <property type="entry name" value="RESPONSE_REGULATORY"/>
    <property type="match status" value="1"/>
</dbReference>
<sequence length="296" mass="33060">MQDKNDDLEELIQPSNLLALLVDDSEKALREKSQLLEQAGFRVIRAKDEVSAQREFAASPTISFAMVDINLHAERAEDKSGVLVARRLRATLPDLPIVGYSAAFAEDALSEEDYGPFSEAHGRGRLNASQLLENITRWIDDANRFWEGRKADARLKLNVLKEQYPRGTSIDFELVRMLTPERASPDSDGKANVERSLREAGYRLRVVDAGQTRPTVSGDMVVVPRPLWIWTKDCEDHAVAEIYGYPELYSVADNEAEAIEGLLVLMDGLLVDLSDDDSSNSARLNEVAAFLRQTLI</sequence>
<evidence type="ECO:0000259" key="2">
    <source>
        <dbReference type="PROSITE" id="PS50110"/>
    </source>
</evidence>
<dbReference type="GO" id="GO:0000160">
    <property type="term" value="P:phosphorelay signal transduction system"/>
    <property type="evidence" value="ECO:0007669"/>
    <property type="project" value="InterPro"/>
</dbReference>
<dbReference type="AlphaFoldDB" id="A0A940YGL3"/>
<feature type="domain" description="Response regulatory" evidence="2">
    <location>
        <begin position="18"/>
        <end position="132"/>
    </location>
</feature>
<name>A0A940YGL3_9BURK</name>
<keyword evidence="1" id="KW-0597">Phosphoprotein</keyword>
<reference evidence="3 4" key="1">
    <citation type="submission" date="2021-04" db="EMBL/GenBank/DDBJ databases">
        <title>The genome sequence of Ideonella sp. 3Y2.</title>
        <authorList>
            <person name="Liu Y."/>
        </authorList>
    </citation>
    <scope>NUCLEOTIDE SEQUENCE [LARGE SCALE GENOMIC DNA]</scope>
    <source>
        <strain evidence="3 4">3Y2</strain>
    </source>
</reference>
<comment type="caution">
    <text evidence="3">The sequence shown here is derived from an EMBL/GenBank/DDBJ whole genome shotgun (WGS) entry which is preliminary data.</text>
</comment>
<dbReference type="EMBL" id="JAGQDD010000013">
    <property type="protein sequence ID" value="MBQ0932112.1"/>
    <property type="molecule type" value="Genomic_DNA"/>
</dbReference>
<evidence type="ECO:0000313" key="3">
    <source>
        <dbReference type="EMBL" id="MBQ0932112.1"/>
    </source>
</evidence>
<dbReference type="Proteomes" id="UP000676246">
    <property type="component" value="Unassembled WGS sequence"/>
</dbReference>
<proteinExistence type="predicted"/>
<dbReference type="Gene3D" id="3.40.50.2300">
    <property type="match status" value="1"/>
</dbReference>
<evidence type="ECO:0000256" key="1">
    <source>
        <dbReference type="PROSITE-ProRule" id="PRU00169"/>
    </source>
</evidence>
<organism evidence="3 4">
    <name type="scientific">Ideonella alba</name>
    <dbReference type="NCBI Taxonomy" id="2824118"/>
    <lineage>
        <taxon>Bacteria</taxon>
        <taxon>Pseudomonadati</taxon>
        <taxon>Pseudomonadota</taxon>
        <taxon>Betaproteobacteria</taxon>
        <taxon>Burkholderiales</taxon>
        <taxon>Sphaerotilaceae</taxon>
        <taxon>Ideonella</taxon>
    </lineage>
</organism>
<feature type="modified residue" description="4-aspartylphosphate" evidence="1">
    <location>
        <position position="68"/>
    </location>
</feature>
<dbReference type="InterPro" id="IPR001789">
    <property type="entry name" value="Sig_transdc_resp-reg_receiver"/>
</dbReference>
<dbReference type="RefSeq" id="WP_210855409.1">
    <property type="nucleotide sequence ID" value="NZ_JAGQDD010000013.1"/>
</dbReference>
<gene>
    <name evidence="3" type="ORF">KAK03_16655</name>
</gene>